<feature type="compositionally biased region" description="Basic and acidic residues" evidence="1">
    <location>
        <begin position="839"/>
        <end position="848"/>
    </location>
</feature>
<feature type="compositionally biased region" description="Basic and acidic residues" evidence="1">
    <location>
        <begin position="1487"/>
        <end position="1522"/>
    </location>
</feature>
<feature type="compositionally biased region" description="Basic and acidic residues" evidence="1">
    <location>
        <begin position="980"/>
        <end position="1004"/>
    </location>
</feature>
<feature type="compositionally biased region" description="Basic and acidic residues" evidence="1">
    <location>
        <begin position="2106"/>
        <end position="2164"/>
    </location>
</feature>
<reference evidence="2 3" key="1">
    <citation type="journal article" date="2013" name="Front. Plant Sci.">
        <title>The Reference Genome of the Halophytic Plant Eutrema salsugineum.</title>
        <authorList>
            <person name="Yang R."/>
            <person name="Jarvis D.E."/>
            <person name="Chen H."/>
            <person name="Beilstein M.A."/>
            <person name="Grimwood J."/>
            <person name="Jenkins J."/>
            <person name="Shu S."/>
            <person name="Prochnik S."/>
            <person name="Xin M."/>
            <person name="Ma C."/>
            <person name="Schmutz J."/>
            <person name="Wing R.A."/>
            <person name="Mitchell-Olds T."/>
            <person name="Schumaker K.S."/>
            <person name="Wang X."/>
        </authorList>
    </citation>
    <scope>NUCLEOTIDE SEQUENCE [LARGE SCALE GENOMIC DNA]</scope>
</reference>
<feature type="compositionally biased region" description="Basic and acidic residues" evidence="1">
    <location>
        <begin position="79"/>
        <end position="112"/>
    </location>
</feature>
<feature type="compositionally biased region" description="Basic and acidic residues" evidence="1">
    <location>
        <begin position="1442"/>
        <end position="1469"/>
    </location>
</feature>
<protein>
    <submittedName>
        <fullName evidence="2">Uncharacterized protein</fullName>
    </submittedName>
</protein>
<dbReference type="PANTHER" id="PTHR35511">
    <property type="entry name" value="A-KINASE ANCHOR-LIKE PROTEIN"/>
    <property type="match status" value="1"/>
</dbReference>
<dbReference type="Gramene" id="ESQ46945">
    <property type="protein sequence ID" value="ESQ46945"/>
    <property type="gene ID" value="EUTSA_v10027617mg"/>
</dbReference>
<feature type="compositionally biased region" description="Basic and acidic residues" evidence="1">
    <location>
        <begin position="1206"/>
        <end position="1239"/>
    </location>
</feature>
<feature type="compositionally biased region" description="Basic and acidic residues" evidence="1">
    <location>
        <begin position="934"/>
        <end position="953"/>
    </location>
</feature>
<feature type="region of interest" description="Disordered" evidence="1">
    <location>
        <begin position="1870"/>
        <end position="1945"/>
    </location>
</feature>
<feature type="compositionally biased region" description="Polar residues" evidence="1">
    <location>
        <begin position="827"/>
        <end position="838"/>
    </location>
</feature>
<feature type="compositionally biased region" description="Basic and acidic residues" evidence="1">
    <location>
        <begin position="1871"/>
        <end position="1889"/>
    </location>
</feature>
<feature type="compositionally biased region" description="Polar residues" evidence="1">
    <location>
        <begin position="1698"/>
        <end position="1709"/>
    </location>
</feature>
<feature type="compositionally biased region" description="Basic and acidic residues" evidence="1">
    <location>
        <begin position="198"/>
        <end position="222"/>
    </location>
</feature>
<feature type="compositionally biased region" description="Basic and acidic residues" evidence="1">
    <location>
        <begin position="1088"/>
        <end position="1124"/>
    </location>
</feature>
<feature type="compositionally biased region" description="Polar residues" evidence="1">
    <location>
        <begin position="2095"/>
        <end position="2105"/>
    </location>
</feature>
<feature type="compositionally biased region" description="Polar residues" evidence="1">
    <location>
        <begin position="1340"/>
        <end position="1359"/>
    </location>
</feature>
<feature type="region of interest" description="Disordered" evidence="1">
    <location>
        <begin position="825"/>
        <end position="1016"/>
    </location>
</feature>
<feature type="region of interest" description="Disordered" evidence="1">
    <location>
        <begin position="474"/>
        <end position="621"/>
    </location>
</feature>
<dbReference type="Proteomes" id="UP000030689">
    <property type="component" value="Unassembled WGS sequence"/>
</dbReference>
<feature type="compositionally biased region" description="Acidic residues" evidence="1">
    <location>
        <begin position="851"/>
        <end position="860"/>
    </location>
</feature>
<feature type="compositionally biased region" description="Basic and acidic residues" evidence="1">
    <location>
        <begin position="1062"/>
        <end position="1078"/>
    </location>
</feature>
<feature type="compositionally biased region" description="Basic and acidic residues" evidence="1">
    <location>
        <begin position="395"/>
        <end position="407"/>
    </location>
</feature>
<feature type="compositionally biased region" description="Basic and acidic residues" evidence="1">
    <location>
        <begin position="1774"/>
        <end position="1806"/>
    </location>
</feature>
<feature type="compositionally biased region" description="Basic and acidic residues" evidence="1">
    <location>
        <begin position="349"/>
        <end position="362"/>
    </location>
</feature>
<feature type="compositionally biased region" description="Basic and acidic residues" evidence="1">
    <location>
        <begin position="1362"/>
        <end position="1379"/>
    </location>
</feature>
<feature type="compositionally biased region" description="Basic and acidic residues" evidence="1">
    <location>
        <begin position="2042"/>
        <end position="2080"/>
    </location>
</feature>
<feature type="compositionally biased region" description="Basic and acidic residues" evidence="1">
    <location>
        <begin position="170"/>
        <end position="183"/>
    </location>
</feature>
<dbReference type="OMA" id="KAIIHVD"/>
<feature type="compositionally biased region" description="Basic and acidic residues" evidence="1">
    <location>
        <begin position="1711"/>
        <end position="1737"/>
    </location>
</feature>
<sequence length="2409" mass="270031">METGVVIIQEPVLKKVIEQETATHSEWNKERERSELEKREAIKTNSVVEDSKIVKEKASETDDSEIVLSDVISEKEIEDDLTRKQEEVSIEKPIIEEDQTETKHSPEQEEKISTNSKVLNDTAPVKVDEDNVKKSLLSTDQIKEEKDSRTVETSVNGTEAEHNATVSVEDIPRNSENIVKETAPEETTTTTTTTNAETAEKALFEEEKDAEPRPDAKEKDETEIVSNEETTSHQSEILKGDDRQKETAEPVETIKNSDDSGQVSSEVTVDHKEEDTNRKKEEVLGSLTVTETPTIQGEDTALKALKDNEEPEHVLVRDIPQAETSTVQESAILKTLETKTDETAAEPSLDLKDDKEHEEAETVKTIVSSEEVQESIPVIKPPQVSPKELEEEEDQSSKDTEGDEHVLGRNMPQSEIFVTKAETLETKEDTEPIMDLKEDKEQEKTEKLEEIPSDLALKVDKTELKDEKIKVDKVDGAQTMEQQRGLDVNESEAEPIDGNRTDETEESQVEKLVSLPDVSEAKSKDVALHQEDQEEGSYGFETKGSELGEKLVMEERSVTDLTPLQEESCLRNMQENETKVEKEKIDKHELANEEVSNDQQSLLEENSDEVSSAAPSGEAVVETKKIEDIKANEEEEQVGDKIQKTVETVKTVDVEPVKFNEDEIEESSNSTREQIQKKSVDKENVPIGETNEVNEEKASRTAETSVNGTEVEHNAAVSVEEISKNTVNETTPERVEAIKSSDDAEKISHEVSGDKKKEEDITRKTKEVQESPTVISIQGENIDLKASKDTEDHEHVLVRDMPQFETLVIEAEAVDASKVQEAAISKTLETTTNETDAGQETKEDKEPSLDLTEEVEDDETMVDKVDGTQTTEEQRGLDLYEPEAGQIDLNRTDETEESQVEKLVSLPDVESVEKMQKPSPESHSEVSEETSTTVDEKIEEKPQGEDLTLHQESQEEASYGLETKEETPLVAESSGLGVKAQEEESCLPKETELQKERTEKHEPINEVPNDQHSLVEEKSEYIEDIEAKEEEEVADKIQKSLETIEIAEPHSSLPLYSEEQDHEAASEKIDDKKVKEEEPIVQTLSEEDVTKSHERQEEVSKTGDTTVVKEEQTQAVEKVKDEQKNVTSTTNGEKKANESATEAETVDASTVQDAAILKTLENTTNESEAVHSPIGGEEEDIKSSLDLKEDKEQEETETVKTVILSDEVRSSESQGREESVEVKPKEIVQDESTHEKVENLLDVPSLEPSSKVSEETSKAVDEKINEKLEEEVTLHQEGQEEGPGGLETKEETISFPQSTELREKSQEEDSYPSNEQEKETKLQDEQIEKHESASEEDTNAHQTPVEENSDKVTQVSSETVVEAEKIEKSLETVETDEPHSSFPSSPEEHGSVAKCEKIEDGKEKETEPMGDMTEKGPDISGTRDLKSRSHGTESSELVTEFEEQKPKQVKEVLEGERKEVDETKAERLPSSENIPQEALSDVVALQTKREDDGTESHERQEDLSKAVETKETMVAQEDHTRDIGTSLTEKGSMNQTQQEKQVNEECSRYEKEEVSLTEKEQTEKEDDKHVDSSEKYDSETQLAETKKEDEDRTVVLDGSGTSKTSENVCIKEEEFENLEAPKLEESKENKSHEISGTIKAIEAKGDQSLAVETPEANQTPSFVSELEDKIPKQIEDIHEEETKETQDLQVVVDRNLPVETSQKEQTPTLISEHDELQTSKKVEEIHQEETKAHKLQEEENLPTEIVPREFREDSVSTLASGEDDQVTVQEGDCAGDKKEEKDVSAETKESGGETKPKEPEVERAENSDDQIETSTKVTKLEDEDTKTTDTELPQYLENACLKQEESKELGDETSSTLPVVGILKELQNTLETEREVNDSSPLGEKKIIEPTEQLQETDDADAESSVNDLHSCKAEPETLEKNLVTDMSEPVSEEKNDKKVMEESSASEIIEANMLQLDETGEAEKIQEEDILAGKPLPVEEFKLQEEHKEAEKVQDGISREFEVIVEDKLKDETKEIAECKEETPAGLVVTSEKQITVPPSEAEKESNEEHVESQAILDDTKRNNEEVNADKSLTKEALDKLQVPSSAELKPSELITSENVQVQDQSKEFEQEKKSSGLTHVQEDSGKNAKLEVLDDEIRGDGHDSVVTRKEETGSTEEKREADYVNTEPEDDIKHGVSAEERNNSCEKTDREATEDKYQEKTAIKEEIKEEEKETTQESFNSMKNTDDATEKTKPEILETENLSSVSDNTQDKSLKQKDEVPNQQKDDDVPKVENLKIAEELQQKDGEFDKNKEPEPTVKEPARKSLSDLIQKVKGTSNIEDNTTKPHIEEDPKTEEEDEDEDEHKDDKTSPDSIVMVEAKDTVSITKTNNKKSQGILSGVGSKVKHSISKVKKALTGKSSQSTKQSL</sequence>
<feature type="compositionally biased region" description="Acidic residues" evidence="1">
    <location>
        <begin position="2334"/>
        <end position="2346"/>
    </location>
</feature>
<feature type="compositionally biased region" description="Basic and acidic residues" evidence="1">
    <location>
        <begin position="519"/>
        <end position="531"/>
    </location>
</feature>
<feature type="compositionally biased region" description="Polar residues" evidence="1">
    <location>
        <begin position="224"/>
        <end position="235"/>
    </location>
</feature>
<feature type="compositionally biased region" description="Basic and acidic residues" evidence="1">
    <location>
        <begin position="1541"/>
        <end position="1594"/>
    </location>
</feature>
<evidence type="ECO:0000313" key="2">
    <source>
        <dbReference type="EMBL" id="ESQ46945.1"/>
    </source>
</evidence>
<feature type="compositionally biased region" description="Basic and acidic residues" evidence="1">
    <location>
        <begin position="543"/>
        <end position="558"/>
    </location>
</feature>
<feature type="region of interest" description="Disordered" evidence="1">
    <location>
        <begin position="1698"/>
        <end position="1835"/>
    </location>
</feature>
<feature type="compositionally biased region" description="Basic and acidic residues" evidence="1">
    <location>
        <begin position="2251"/>
        <end position="2308"/>
    </location>
</feature>
<feature type="compositionally biased region" description="Low complexity" evidence="1">
    <location>
        <begin position="185"/>
        <end position="197"/>
    </location>
</feature>
<feature type="compositionally biased region" description="Basic and acidic residues" evidence="1">
    <location>
        <begin position="911"/>
        <end position="926"/>
    </location>
</feature>
<feature type="region of interest" description="Disordered" evidence="1">
    <location>
        <begin position="2033"/>
        <end position="2358"/>
    </location>
</feature>
<feature type="region of interest" description="Disordered" evidence="1">
    <location>
        <begin position="79"/>
        <end position="280"/>
    </location>
</feature>
<feature type="compositionally biased region" description="Basic and acidic residues" evidence="1">
    <location>
        <begin position="422"/>
        <end position="449"/>
    </location>
</feature>
<feature type="region of interest" description="Disordered" evidence="1">
    <location>
        <begin position="739"/>
        <end position="772"/>
    </location>
</feature>
<feature type="compositionally biased region" description="Basic and acidic residues" evidence="1">
    <location>
        <begin position="2173"/>
        <end position="2217"/>
    </location>
</feature>
<accession>V4L955</accession>
<dbReference type="KEGG" id="eus:EUTSA_v10027617mg"/>
<name>V4L955_EUTSA</name>
<feature type="compositionally biased region" description="Basic and acidic residues" evidence="1">
    <location>
        <begin position="1315"/>
        <end position="1333"/>
    </location>
</feature>
<feature type="compositionally biased region" description="Basic and acidic residues" evidence="1">
    <location>
        <begin position="2226"/>
        <end position="2238"/>
    </location>
</feature>
<gene>
    <name evidence="2" type="ORF">EUTSA_v10027617mg</name>
</gene>
<organism evidence="2 3">
    <name type="scientific">Eutrema salsugineum</name>
    <name type="common">Saltwater cress</name>
    <name type="synonym">Sisymbrium salsugineum</name>
    <dbReference type="NCBI Taxonomy" id="72664"/>
    <lineage>
        <taxon>Eukaryota</taxon>
        <taxon>Viridiplantae</taxon>
        <taxon>Streptophyta</taxon>
        <taxon>Embryophyta</taxon>
        <taxon>Tracheophyta</taxon>
        <taxon>Spermatophyta</taxon>
        <taxon>Magnoliopsida</taxon>
        <taxon>eudicotyledons</taxon>
        <taxon>Gunneridae</taxon>
        <taxon>Pentapetalae</taxon>
        <taxon>rosids</taxon>
        <taxon>malvids</taxon>
        <taxon>Brassicales</taxon>
        <taxon>Brassicaceae</taxon>
        <taxon>Eutremeae</taxon>
        <taxon>Eutrema</taxon>
    </lineage>
</organism>
<proteinExistence type="predicted"/>
<dbReference type="eggNOG" id="KOG1181">
    <property type="taxonomic scope" value="Eukaryota"/>
</dbReference>
<feature type="region of interest" description="Disordered" evidence="1">
    <location>
        <begin position="660"/>
        <end position="716"/>
    </location>
</feature>
<dbReference type="PANTHER" id="PTHR35511:SF2">
    <property type="entry name" value="A-KINASE ANCHOR-LIKE PROTEIN"/>
    <property type="match status" value="1"/>
</dbReference>
<keyword evidence="3" id="KW-1185">Reference proteome</keyword>
<feature type="compositionally biased region" description="Basic and acidic residues" evidence="1">
    <location>
        <begin position="141"/>
        <end position="150"/>
    </location>
</feature>
<dbReference type="STRING" id="72664.V4L955"/>
<feature type="compositionally biased region" description="Polar residues" evidence="1">
    <location>
        <begin position="1138"/>
        <end position="1152"/>
    </location>
</feature>
<feature type="compositionally biased region" description="Basic and acidic residues" evidence="1">
    <location>
        <begin position="739"/>
        <end position="769"/>
    </location>
</feature>
<feature type="compositionally biased region" description="Basic and acidic residues" evidence="1">
    <location>
        <begin position="2324"/>
        <end position="2333"/>
    </location>
</feature>
<feature type="compositionally biased region" description="Basic and acidic residues" evidence="1">
    <location>
        <begin position="268"/>
        <end position="280"/>
    </location>
</feature>
<feature type="compositionally biased region" description="Basic and acidic residues" evidence="1">
    <location>
        <begin position="1910"/>
        <end position="1920"/>
    </location>
</feature>
<feature type="compositionally biased region" description="Basic and acidic residues" evidence="1">
    <location>
        <begin position="861"/>
        <end position="878"/>
    </location>
</feature>
<evidence type="ECO:0000313" key="3">
    <source>
        <dbReference type="Proteomes" id="UP000030689"/>
    </source>
</evidence>
<feature type="compositionally biased region" description="Basic and acidic residues" evidence="1">
    <location>
        <begin position="236"/>
        <end position="248"/>
    </location>
</feature>
<feature type="compositionally biased region" description="Basic and acidic residues" evidence="1">
    <location>
        <begin position="1252"/>
        <end position="1278"/>
    </location>
</feature>
<feature type="compositionally biased region" description="Basic and acidic residues" evidence="1">
    <location>
        <begin position="1932"/>
        <end position="1942"/>
    </location>
</feature>
<feature type="region of interest" description="Disordered" evidence="1">
    <location>
        <begin position="1047"/>
        <end position="1608"/>
    </location>
</feature>
<feature type="compositionally biased region" description="Basic and acidic residues" evidence="1">
    <location>
        <begin position="1386"/>
        <end position="1433"/>
    </location>
</feature>
<feature type="region of interest" description="Disordered" evidence="1">
    <location>
        <begin position="335"/>
        <end position="449"/>
    </location>
</feature>
<evidence type="ECO:0000256" key="1">
    <source>
        <dbReference type="SAM" id="MobiDB-lite"/>
    </source>
</evidence>
<feature type="compositionally biased region" description="Basic and acidic residues" evidence="1">
    <location>
        <begin position="674"/>
        <end position="684"/>
    </location>
</feature>
<feature type="compositionally biased region" description="Polar residues" evidence="1">
    <location>
        <begin position="597"/>
        <end position="614"/>
    </location>
</feature>
<dbReference type="EMBL" id="KI517416">
    <property type="protein sequence ID" value="ESQ46945.1"/>
    <property type="molecule type" value="Genomic_DNA"/>
</dbReference>
<feature type="compositionally biased region" description="Polar residues" evidence="1">
    <location>
        <begin position="1523"/>
        <end position="1540"/>
    </location>
</feature>
<feature type="compositionally biased region" description="Basic and acidic residues" evidence="1">
    <location>
        <begin position="574"/>
        <end position="591"/>
    </location>
</feature>
<feature type="compositionally biased region" description="Basic and acidic residues" evidence="1">
    <location>
        <begin position="1181"/>
        <end position="1191"/>
    </location>
</feature>